<dbReference type="GO" id="GO:0009001">
    <property type="term" value="F:serine O-acetyltransferase activity"/>
    <property type="evidence" value="ECO:0007669"/>
    <property type="project" value="UniProtKB-EC"/>
</dbReference>
<evidence type="ECO:0000256" key="4">
    <source>
        <dbReference type="ARBA" id="ARBA00018522"/>
    </source>
</evidence>
<comment type="pathway">
    <text evidence="1">Amino-acid biosynthesis; L-cysteine biosynthesis; L-cysteine from L-serine: step 1/2.</text>
</comment>
<dbReference type="Gene3D" id="1.10.3130.10">
    <property type="entry name" value="serine acetyltransferase, domain 1"/>
    <property type="match status" value="1"/>
</dbReference>
<evidence type="ECO:0000256" key="8">
    <source>
        <dbReference type="ARBA" id="ARBA00023315"/>
    </source>
</evidence>
<evidence type="ECO:0000256" key="10">
    <source>
        <dbReference type="PIRNR" id="PIRNR000441"/>
    </source>
</evidence>
<evidence type="ECO:0000256" key="5">
    <source>
        <dbReference type="ARBA" id="ARBA00022605"/>
    </source>
</evidence>
<comment type="similarity">
    <text evidence="2 10">Belongs to the transferase hexapeptide repeat family.</text>
</comment>
<organism evidence="11 12">
    <name type="scientific">Agromyces binzhouensis</name>
    <dbReference type="NCBI Taxonomy" id="1817495"/>
    <lineage>
        <taxon>Bacteria</taxon>
        <taxon>Bacillati</taxon>
        <taxon>Actinomycetota</taxon>
        <taxon>Actinomycetes</taxon>
        <taxon>Micrococcales</taxon>
        <taxon>Microbacteriaceae</taxon>
        <taxon>Agromyces</taxon>
    </lineage>
</organism>
<dbReference type="GO" id="GO:0005737">
    <property type="term" value="C:cytoplasm"/>
    <property type="evidence" value="ECO:0007669"/>
    <property type="project" value="InterPro"/>
</dbReference>
<dbReference type="PANTHER" id="PTHR42811">
    <property type="entry name" value="SERINE ACETYLTRANSFERASE"/>
    <property type="match status" value="1"/>
</dbReference>
<dbReference type="InterPro" id="IPR045304">
    <property type="entry name" value="LbH_SAT"/>
</dbReference>
<dbReference type="AlphaFoldDB" id="A0A4Q2JH40"/>
<keyword evidence="7" id="KW-0198">Cysteine biosynthesis</keyword>
<dbReference type="InterPro" id="IPR053376">
    <property type="entry name" value="Serine_acetyltransferase"/>
</dbReference>
<dbReference type="Pfam" id="PF00132">
    <property type="entry name" value="Hexapep"/>
    <property type="match status" value="1"/>
</dbReference>
<sequence>MGILGRLREDVATARSHDPAARSRIEIVLAYSGLHAIWAHRLAHRMWQVPVLRLPARVVSQFVRFLTGVEIHPGATIGRRFFIDHGMGVVIGETAIVGDDVMLYHGVTLGGKAPRGAPRGAKRHPTLGDGVTVGAGAKVLGDIEIGSGSAIGANAVVTRGAPPHSLLVGIPAVAKPLSPATADAARGMHDWHVDFHI</sequence>
<comment type="catalytic activity">
    <reaction evidence="9 10">
        <text>L-serine + acetyl-CoA = O-acetyl-L-serine + CoA</text>
        <dbReference type="Rhea" id="RHEA:24560"/>
        <dbReference type="ChEBI" id="CHEBI:33384"/>
        <dbReference type="ChEBI" id="CHEBI:57287"/>
        <dbReference type="ChEBI" id="CHEBI:57288"/>
        <dbReference type="ChEBI" id="CHEBI:58340"/>
        <dbReference type="EC" id="2.3.1.30"/>
    </reaction>
</comment>
<evidence type="ECO:0000256" key="6">
    <source>
        <dbReference type="ARBA" id="ARBA00022679"/>
    </source>
</evidence>
<evidence type="ECO:0000256" key="2">
    <source>
        <dbReference type="ARBA" id="ARBA00007274"/>
    </source>
</evidence>
<dbReference type="InterPro" id="IPR042122">
    <property type="entry name" value="Ser_AcTrfase_N_sf"/>
</dbReference>
<gene>
    <name evidence="11" type="primary">cysE</name>
    <name evidence="11" type="ORF">ESO86_09755</name>
</gene>
<keyword evidence="6 10" id="KW-0808">Transferase</keyword>
<dbReference type="Proteomes" id="UP000292881">
    <property type="component" value="Unassembled WGS sequence"/>
</dbReference>
<dbReference type="FunFam" id="2.160.10.10:FF:000007">
    <property type="entry name" value="Serine acetyltransferase"/>
    <property type="match status" value="1"/>
</dbReference>
<dbReference type="RefSeq" id="WP_129234724.1">
    <property type="nucleotide sequence ID" value="NZ_SDPL01000174.1"/>
</dbReference>
<dbReference type="EMBL" id="SDPL01000174">
    <property type="protein sequence ID" value="RXZ47022.1"/>
    <property type="molecule type" value="Genomic_DNA"/>
</dbReference>
<dbReference type="InterPro" id="IPR011004">
    <property type="entry name" value="Trimer_LpxA-like_sf"/>
</dbReference>
<dbReference type="PIRSF" id="PIRSF000441">
    <property type="entry name" value="CysE"/>
    <property type="match status" value="1"/>
</dbReference>
<dbReference type="NCBIfam" id="NF041874">
    <property type="entry name" value="EPS_EpsC"/>
    <property type="match status" value="1"/>
</dbReference>
<comment type="caution">
    <text evidence="11">The sequence shown here is derived from an EMBL/GenBank/DDBJ whole genome shotgun (WGS) entry which is preliminary data.</text>
</comment>
<dbReference type="EC" id="2.3.1.30" evidence="3 10"/>
<dbReference type="InterPro" id="IPR005881">
    <property type="entry name" value="Ser_O-AcTrfase"/>
</dbReference>
<dbReference type="SUPFAM" id="SSF51161">
    <property type="entry name" value="Trimeric LpxA-like enzymes"/>
    <property type="match status" value="1"/>
</dbReference>
<evidence type="ECO:0000313" key="12">
    <source>
        <dbReference type="Proteomes" id="UP000292881"/>
    </source>
</evidence>
<dbReference type="GO" id="GO:0006535">
    <property type="term" value="P:cysteine biosynthetic process from serine"/>
    <property type="evidence" value="ECO:0007669"/>
    <property type="project" value="InterPro"/>
</dbReference>
<accession>A0A4Q2JH40</accession>
<keyword evidence="12" id="KW-1185">Reference proteome</keyword>
<evidence type="ECO:0000256" key="3">
    <source>
        <dbReference type="ARBA" id="ARBA00013266"/>
    </source>
</evidence>
<reference evidence="11 12" key="1">
    <citation type="submission" date="2019-01" db="EMBL/GenBank/DDBJ databases">
        <authorList>
            <person name="Li J."/>
        </authorList>
    </citation>
    <scope>NUCLEOTIDE SEQUENCE [LARGE SCALE GENOMIC DNA]</scope>
    <source>
        <strain evidence="11 12">CGMCC 4.7180</strain>
    </source>
</reference>
<name>A0A4Q2JH40_9MICO</name>
<dbReference type="OrthoDB" id="9801456at2"/>
<dbReference type="CDD" id="cd03354">
    <property type="entry name" value="LbH_SAT"/>
    <property type="match status" value="1"/>
</dbReference>
<dbReference type="InterPro" id="IPR001451">
    <property type="entry name" value="Hexapep"/>
</dbReference>
<proteinExistence type="inferred from homology"/>
<evidence type="ECO:0000256" key="1">
    <source>
        <dbReference type="ARBA" id="ARBA00004876"/>
    </source>
</evidence>
<evidence type="ECO:0000313" key="11">
    <source>
        <dbReference type="EMBL" id="RXZ47022.1"/>
    </source>
</evidence>
<evidence type="ECO:0000256" key="9">
    <source>
        <dbReference type="ARBA" id="ARBA00049486"/>
    </source>
</evidence>
<protein>
    <recommendedName>
        <fullName evidence="4 10">Serine acetyltransferase</fullName>
        <ecNumber evidence="3 10">2.3.1.30</ecNumber>
    </recommendedName>
</protein>
<dbReference type="NCBIfam" id="TIGR01172">
    <property type="entry name" value="cysE"/>
    <property type="match status" value="1"/>
</dbReference>
<keyword evidence="5" id="KW-0028">Amino-acid biosynthesis</keyword>
<dbReference type="Gene3D" id="2.160.10.10">
    <property type="entry name" value="Hexapeptide repeat proteins"/>
    <property type="match status" value="1"/>
</dbReference>
<evidence type="ECO:0000256" key="7">
    <source>
        <dbReference type="ARBA" id="ARBA00023192"/>
    </source>
</evidence>
<keyword evidence="8 10" id="KW-0012">Acyltransferase</keyword>